<evidence type="ECO:0000259" key="8">
    <source>
        <dbReference type="PROSITE" id="PS50871"/>
    </source>
</evidence>
<dbReference type="OrthoDB" id="6134612at2759"/>
<protein>
    <recommendedName>
        <fullName evidence="12">C1q domain-containing protein</fullName>
    </recommendedName>
</protein>
<dbReference type="InterPro" id="IPR052065">
    <property type="entry name" value="Compl_asym_regulator"/>
</dbReference>
<evidence type="ECO:0000256" key="4">
    <source>
        <dbReference type="ARBA" id="ARBA00022737"/>
    </source>
</evidence>
<keyword evidence="11" id="KW-1185">Reference proteome</keyword>
<dbReference type="PRINTS" id="PR01705">
    <property type="entry name" value="TSP1REPEAT"/>
</dbReference>
<evidence type="ECO:0000256" key="5">
    <source>
        <dbReference type="ARBA" id="ARBA00023157"/>
    </source>
</evidence>
<evidence type="ECO:0000259" key="9">
    <source>
        <dbReference type="PROSITE" id="PS51670"/>
    </source>
</evidence>
<dbReference type="PROSITE" id="PS50092">
    <property type="entry name" value="TSP1"/>
    <property type="match status" value="3"/>
</dbReference>
<evidence type="ECO:0000256" key="3">
    <source>
        <dbReference type="ARBA" id="ARBA00022729"/>
    </source>
</evidence>
<evidence type="ECO:0000313" key="10">
    <source>
        <dbReference type="EMBL" id="KAH3725994.1"/>
    </source>
</evidence>
<sequence>MHIGCVIIVGVLLTAELTECLECFNCQNIADPHACTNTSQCSNGQSCFLQSVHNGNDERYNMGCQSNQLCSSSGVDTGAIIGRAIQRRQHYACHECCSTSSCNDQLCAHRKPSACVDDPTLDCARLNSLFNVCADVHHVKATCPKFCGLCQLVDGNWADWGTWATCSVTCQTGTQTRARNCTNPSPSNGGLDCSGSAVQTKICSNQLCPVHGNWSDWSQWSGCSVSCDVGLKKRTRTCTNPKPDRSGDFCVGDTSEYTVCLTDPCYTRNGGWSSWGSWQGCSVTCGVGQKLQHRSCTNPSPSAYGKACEGNTEAFAVCVNRPCTTVAFIAHGVNIISNRVSAFPTTIFNEGDAYNSSTGRFTAPVDGMYFFSTQFCTSAYAYFAIEKGSASMNNITRLTASLQQTPDVSCASASTHVQLSENETVWVRMDRQYGSANFYESSDIWNFFTGTLTQEM</sequence>
<dbReference type="Gene3D" id="2.20.100.10">
    <property type="entry name" value="Thrombospondin type-1 (TSP1) repeat"/>
    <property type="match status" value="3"/>
</dbReference>
<dbReference type="FunFam" id="2.20.100.10:FF:000007">
    <property type="entry name" value="Thrombospondin 1"/>
    <property type="match status" value="2"/>
</dbReference>
<dbReference type="PANTHER" id="PTHR22906">
    <property type="entry name" value="PROPERDIN"/>
    <property type="match status" value="1"/>
</dbReference>
<evidence type="ECO:0000256" key="2">
    <source>
        <dbReference type="ARBA" id="ARBA00022525"/>
    </source>
</evidence>
<keyword evidence="4" id="KW-0677">Repeat</keyword>
<evidence type="ECO:0000256" key="1">
    <source>
        <dbReference type="ARBA" id="ARBA00004613"/>
    </source>
</evidence>
<accession>A0A9D4HNR1</accession>
<feature type="domain" description="ShKT" evidence="9">
    <location>
        <begin position="115"/>
        <end position="150"/>
    </location>
</feature>
<evidence type="ECO:0008006" key="12">
    <source>
        <dbReference type="Google" id="ProtNLM"/>
    </source>
</evidence>
<dbReference type="PANTHER" id="PTHR22906:SF43">
    <property type="entry name" value="PROPERDIN"/>
    <property type="match status" value="1"/>
</dbReference>
<dbReference type="Pfam" id="PF00090">
    <property type="entry name" value="TSP_1"/>
    <property type="match status" value="3"/>
</dbReference>
<keyword evidence="2" id="KW-0964">Secreted</keyword>
<dbReference type="PROSITE" id="PS50871">
    <property type="entry name" value="C1Q"/>
    <property type="match status" value="1"/>
</dbReference>
<dbReference type="AlphaFoldDB" id="A0A9D4HNR1"/>
<reference evidence="10" key="1">
    <citation type="journal article" date="2019" name="bioRxiv">
        <title>The Genome of the Zebra Mussel, Dreissena polymorpha: A Resource for Invasive Species Research.</title>
        <authorList>
            <person name="McCartney M.A."/>
            <person name="Auch B."/>
            <person name="Kono T."/>
            <person name="Mallez S."/>
            <person name="Zhang Y."/>
            <person name="Obille A."/>
            <person name="Becker A."/>
            <person name="Abrahante J.E."/>
            <person name="Garbe J."/>
            <person name="Badalamenti J.P."/>
            <person name="Herman A."/>
            <person name="Mangelson H."/>
            <person name="Liachko I."/>
            <person name="Sullivan S."/>
            <person name="Sone E.D."/>
            <person name="Koren S."/>
            <person name="Silverstein K.A.T."/>
            <person name="Beckman K.B."/>
            <person name="Gohl D.M."/>
        </authorList>
    </citation>
    <scope>NUCLEOTIDE SEQUENCE</scope>
    <source>
        <strain evidence="10">Duluth1</strain>
        <tissue evidence="10">Whole animal</tissue>
    </source>
</reference>
<reference evidence="10" key="2">
    <citation type="submission" date="2020-11" db="EMBL/GenBank/DDBJ databases">
        <authorList>
            <person name="McCartney M.A."/>
            <person name="Auch B."/>
            <person name="Kono T."/>
            <person name="Mallez S."/>
            <person name="Becker A."/>
            <person name="Gohl D.M."/>
            <person name="Silverstein K.A.T."/>
            <person name="Koren S."/>
            <person name="Bechman K.B."/>
            <person name="Herman A."/>
            <person name="Abrahante J.E."/>
            <person name="Garbe J."/>
        </authorList>
    </citation>
    <scope>NUCLEOTIDE SEQUENCE</scope>
    <source>
        <strain evidence="10">Duluth1</strain>
        <tissue evidence="10">Whole animal</tissue>
    </source>
</reference>
<dbReference type="InterPro" id="IPR008983">
    <property type="entry name" value="Tumour_necrosis_fac-like_dom"/>
</dbReference>
<feature type="chain" id="PRO_5039095701" description="C1q domain-containing protein" evidence="7">
    <location>
        <begin position="21"/>
        <end position="456"/>
    </location>
</feature>
<dbReference type="SMART" id="SM00110">
    <property type="entry name" value="C1Q"/>
    <property type="match status" value="1"/>
</dbReference>
<dbReference type="InterPro" id="IPR003582">
    <property type="entry name" value="ShKT_dom"/>
</dbReference>
<feature type="signal peptide" evidence="7">
    <location>
        <begin position="1"/>
        <end position="20"/>
    </location>
</feature>
<dbReference type="Gene3D" id="2.60.120.40">
    <property type="match status" value="1"/>
</dbReference>
<dbReference type="PROSITE" id="PS51670">
    <property type="entry name" value="SHKT"/>
    <property type="match status" value="1"/>
</dbReference>
<dbReference type="SMART" id="SM00209">
    <property type="entry name" value="TSP1"/>
    <property type="match status" value="3"/>
</dbReference>
<name>A0A9D4HNR1_DREPO</name>
<comment type="subcellular location">
    <subcellularLocation>
        <location evidence="1">Secreted</location>
    </subcellularLocation>
</comment>
<evidence type="ECO:0000256" key="7">
    <source>
        <dbReference type="SAM" id="SignalP"/>
    </source>
</evidence>
<dbReference type="FunFam" id="2.20.100.10:FF:000001">
    <property type="entry name" value="semaphorin-5A isoform X1"/>
    <property type="match status" value="1"/>
</dbReference>
<evidence type="ECO:0000313" key="11">
    <source>
        <dbReference type="Proteomes" id="UP000828390"/>
    </source>
</evidence>
<dbReference type="SUPFAM" id="SSF49842">
    <property type="entry name" value="TNF-like"/>
    <property type="match status" value="1"/>
</dbReference>
<dbReference type="InterPro" id="IPR000884">
    <property type="entry name" value="TSP1_rpt"/>
</dbReference>
<evidence type="ECO:0000256" key="6">
    <source>
        <dbReference type="PROSITE-ProRule" id="PRU01005"/>
    </source>
</evidence>
<comment type="caution">
    <text evidence="10">The sequence shown here is derived from an EMBL/GenBank/DDBJ whole genome shotgun (WGS) entry which is preliminary data.</text>
</comment>
<proteinExistence type="predicted"/>
<dbReference type="InterPro" id="IPR036383">
    <property type="entry name" value="TSP1_rpt_sf"/>
</dbReference>
<comment type="caution">
    <text evidence="6">Lacks conserved residue(s) required for the propagation of feature annotation.</text>
</comment>
<keyword evidence="5" id="KW-1015">Disulfide bond</keyword>
<dbReference type="Pfam" id="PF00386">
    <property type="entry name" value="C1q"/>
    <property type="match status" value="1"/>
</dbReference>
<keyword evidence="3 7" id="KW-0732">Signal</keyword>
<dbReference type="InterPro" id="IPR001073">
    <property type="entry name" value="C1q_dom"/>
</dbReference>
<gene>
    <name evidence="10" type="ORF">DPMN_051849</name>
</gene>
<feature type="domain" description="C1q" evidence="8">
    <location>
        <begin position="317"/>
        <end position="456"/>
    </location>
</feature>
<dbReference type="EMBL" id="JAIWYP010000012">
    <property type="protein sequence ID" value="KAH3725994.1"/>
    <property type="molecule type" value="Genomic_DNA"/>
</dbReference>
<organism evidence="10 11">
    <name type="scientific">Dreissena polymorpha</name>
    <name type="common">Zebra mussel</name>
    <name type="synonym">Mytilus polymorpha</name>
    <dbReference type="NCBI Taxonomy" id="45954"/>
    <lineage>
        <taxon>Eukaryota</taxon>
        <taxon>Metazoa</taxon>
        <taxon>Spiralia</taxon>
        <taxon>Lophotrochozoa</taxon>
        <taxon>Mollusca</taxon>
        <taxon>Bivalvia</taxon>
        <taxon>Autobranchia</taxon>
        <taxon>Heteroconchia</taxon>
        <taxon>Euheterodonta</taxon>
        <taxon>Imparidentia</taxon>
        <taxon>Neoheterodontei</taxon>
        <taxon>Myida</taxon>
        <taxon>Dreissenoidea</taxon>
        <taxon>Dreissenidae</taxon>
        <taxon>Dreissena</taxon>
    </lineage>
</organism>
<dbReference type="Proteomes" id="UP000828390">
    <property type="component" value="Unassembled WGS sequence"/>
</dbReference>
<dbReference type="SUPFAM" id="SSF82895">
    <property type="entry name" value="TSP-1 type 1 repeat"/>
    <property type="match status" value="3"/>
</dbReference>